<feature type="coiled-coil region" evidence="4">
    <location>
        <begin position="74"/>
        <end position="101"/>
    </location>
</feature>
<dbReference type="InterPro" id="IPR045135">
    <property type="entry name" value="Rpn7_N"/>
</dbReference>
<organism evidence="6 7">
    <name type="scientific">Ramazzottius varieornatus</name>
    <name type="common">Water bear</name>
    <name type="synonym">Tardigrade</name>
    <dbReference type="NCBI Taxonomy" id="947166"/>
    <lineage>
        <taxon>Eukaryota</taxon>
        <taxon>Metazoa</taxon>
        <taxon>Ecdysozoa</taxon>
        <taxon>Tardigrada</taxon>
        <taxon>Eutardigrada</taxon>
        <taxon>Parachela</taxon>
        <taxon>Hypsibioidea</taxon>
        <taxon>Ramazzottiidae</taxon>
        <taxon>Ramazzottius</taxon>
    </lineage>
</organism>
<proteinExistence type="inferred from homology"/>
<evidence type="ECO:0000256" key="3">
    <source>
        <dbReference type="ARBA" id="ARBA00022942"/>
    </source>
</evidence>
<dbReference type="InterPro" id="IPR049549">
    <property type="entry name" value="RPN7_PSMD6_C"/>
</dbReference>
<dbReference type="Proteomes" id="UP000186922">
    <property type="component" value="Unassembled WGS sequence"/>
</dbReference>
<evidence type="ECO:0000256" key="2">
    <source>
        <dbReference type="ARBA" id="ARBA00014932"/>
    </source>
</evidence>
<dbReference type="InterPro" id="IPR036390">
    <property type="entry name" value="WH_DNA-bd_sf"/>
</dbReference>
<gene>
    <name evidence="6" type="primary">RvY_07631-1</name>
    <name evidence="6" type="synonym">RvY_07631.1</name>
    <name evidence="6" type="ORF">RvY_07631</name>
</gene>
<evidence type="ECO:0000256" key="4">
    <source>
        <dbReference type="SAM" id="Coils"/>
    </source>
</evidence>
<keyword evidence="7" id="KW-1185">Reference proteome</keyword>
<evidence type="ECO:0000256" key="1">
    <source>
        <dbReference type="ARBA" id="ARBA00005717"/>
    </source>
</evidence>
<dbReference type="PROSITE" id="PS50250">
    <property type="entry name" value="PCI"/>
    <property type="match status" value="1"/>
</dbReference>
<dbReference type="InterPro" id="IPR000717">
    <property type="entry name" value="PCI_dom"/>
</dbReference>
<dbReference type="Pfam" id="PF21154">
    <property type="entry name" value="RPN7_PSMD6_C"/>
    <property type="match status" value="1"/>
</dbReference>
<dbReference type="EMBL" id="BDGG01000003">
    <property type="protein sequence ID" value="GAU96143.1"/>
    <property type="molecule type" value="Genomic_DNA"/>
</dbReference>
<dbReference type="InterPro" id="IPR019585">
    <property type="entry name" value="Rpn7/CSN1"/>
</dbReference>
<evidence type="ECO:0000259" key="5">
    <source>
        <dbReference type="PROSITE" id="PS50250"/>
    </source>
</evidence>
<dbReference type="AlphaFoldDB" id="A0A1D1VB90"/>
<comment type="similarity">
    <text evidence="1">Belongs to the proteasome subunit S10 family.</text>
</comment>
<dbReference type="OrthoDB" id="1452at2759"/>
<dbReference type="Pfam" id="PF10602">
    <property type="entry name" value="RPN7"/>
    <property type="match status" value="1"/>
</dbReference>
<dbReference type="SMART" id="SM00088">
    <property type="entry name" value="PINT"/>
    <property type="match status" value="1"/>
</dbReference>
<dbReference type="PANTHER" id="PTHR14145">
    <property type="entry name" value="26S PROTESOME SUBUNIT 6"/>
    <property type="match status" value="1"/>
</dbReference>
<accession>A0A1D1VB90</accession>
<dbReference type="Gene3D" id="1.25.40.570">
    <property type="match status" value="1"/>
</dbReference>
<reference evidence="6 7" key="1">
    <citation type="journal article" date="2016" name="Nat. Commun.">
        <title>Extremotolerant tardigrade genome and improved radiotolerance of human cultured cells by tardigrade-unique protein.</title>
        <authorList>
            <person name="Hashimoto T."/>
            <person name="Horikawa D.D."/>
            <person name="Saito Y."/>
            <person name="Kuwahara H."/>
            <person name="Kozuka-Hata H."/>
            <person name="Shin-I T."/>
            <person name="Minakuchi Y."/>
            <person name="Ohishi K."/>
            <person name="Motoyama A."/>
            <person name="Aizu T."/>
            <person name="Enomoto A."/>
            <person name="Kondo K."/>
            <person name="Tanaka S."/>
            <person name="Hara Y."/>
            <person name="Koshikawa S."/>
            <person name="Sagara H."/>
            <person name="Miura T."/>
            <person name="Yokobori S."/>
            <person name="Miyagawa K."/>
            <person name="Suzuki Y."/>
            <person name="Kubo T."/>
            <person name="Oyama M."/>
            <person name="Kohara Y."/>
            <person name="Fujiyama A."/>
            <person name="Arakawa K."/>
            <person name="Katayama T."/>
            <person name="Toyoda A."/>
            <person name="Kunieda T."/>
        </authorList>
    </citation>
    <scope>NUCLEOTIDE SEQUENCE [LARGE SCALE GENOMIC DNA]</scope>
    <source>
        <strain evidence="6 7">YOKOZUNA-1</strain>
    </source>
</reference>
<name>A0A1D1VB90_RAMVA</name>
<keyword evidence="3" id="KW-0647">Proteasome</keyword>
<feature type="domain" description="PCI" evidence="5">
    <location>
        <begin position="193"/>
        <end position="361"/>
    </location>
</feature>
<evidence type="ECO:0000313" key="6">
    <source>
        <dbReference type="EMBL" id="GAU96143.1"/>
    </source>
</evidence>
<dbReference type="GO" id="GO:0005838">
    <property type="term" value="C:proteasome regulatory particle"/>
    <property type="evidence" value="ECO:0007669"/>
    <property type="project" value="TreeGrafter"/>
</dbReference>
<dbReference type="FunFam" id="1.25.40.570:FF:000005">
    <property type="entry name" value="26S proteasome regulatory subunit N7"/>
    <property type="match status" value="1"/>
</dbReference>
<comment type="caution">
    <text evidence="6">The sequence shown here is derived from an EMBL/GenBank/DDBJ whole genome shotgun (WGS) entry which is preliminary data.</text>
</comment>
<dbReference type="GO" id="GO:0043161">
    <property type="term" value="P:proteasome-mediated ubiquitin-dependent protein catabolic process"/>
    <property type="evidence" value="ECO:0007669"/>
    <property type="project" value="TreeGrafter"/>
</dbReference>
<sequence length="389" mass="45778">MPGEILEEDRMEKNPDFQMAQWKFLLQTEDFKNDKATITSLLEAIKSNDMAPYYDRICTELGWKKDDTLAKQMKVNNEKKLKEIEDKIADAEQNLGSIEVREAYFDKFNYLCRTGDKEGSETAFRVCYEKTVGNGNRLDLIFQMIRIGLFFSDLDLTTRNLEKARSLVEEGGDWDRRNRLKVYEGIYYMSIREFTKATTNLLDTVSTFTCYEILDYETFITYVVLCGMLTLERTKLRAKVVRSAEILEEMHAMPSLKTFLMALYESRFAEFFGALAEVEQKLKFDRYWNPHYNYYIREMRILAYNQLLESYQSLTLDYMASAFGVTPQFMDRELSRYIAAGRLYCKIDKVNGIVETTRPDNKNRQYQLFIKQGDQVLNKVQRLSRVINV</sequence>
<dbReference type="PANTHER" id="PTHR14145:SF1">
    <property type="entry name" value="26S PROTEASOME NON-ATPASE REGULATORY SUBUNIT 6"/>
    <property type="match status" value="1"/>
</dbReference>
<keyword evidence="4" id="KW-0175">Coiled coil</keyword>
<evidence type="ECO:0000313" key="7">
    <source>
        <dbReference type="Proteomes" id="UP000186922"/>
    </source>
</evidence>
<dbReference type="STRING" id="947166.A0A1D1VB90"/>
<dbReference type="Pfam" id="PF01399">
    <property type="entry name" value="PCI"/>
    <property type="match status" value="1"/>
</dbReference>
<protein>
    <recommendedName>
        <fullName evidence="2">26S proteasome non-ATPase regulatory subunit 6</fullName>
    </recommendedName>
</protein>
<dbReference type="SUPFAM" id="SSF46785">
    <property type="entry name" value="Winged helix' DNA-binding domain"/>
    <property type="match status" value="1"/>
</dbReference>